<accession>A0A5Q3QFL2</accession>
<feature type="transmembrane region" description="Helical" evidence="1">
    <location>
        <begin position="45"/>
        <end position="70"/>
    </location>
</feature>
<dbReference type="Gene3D" id="3.30.2010.10">
    <property type="entry name" value="Metalloproteases ('zincins'), catalytic domain"/>
    <property type="match status" value="1"/>
</dbReference>
<keyword evidence="1" id="KW-0812">Transmembrane</keyword>
<dbReference type="KEGG" id="sace:GIY23_12565"/>
<keyword evidence="3" id="KW-0482">Metalloprotease</keyword>
<keyword evidence="4" id="KW-1185">Reference proteome</keyword>
<gene>
    <name evidence="3" type="ORF">GIY23_12565</name>
</gene>
<name>A0A5Q3QFL2_9PSEU</name>
<dbReference type="EMBL" id="CP045929">
    <property type="protein sequence ID" value="QGK70249.1"/>
    <property type="molecule type" value="Genomic_DNA"/>
</dbReference>
<dbReference type="AlphaFoldDB" id="A0A5Q3QFL2"/>
<reference evidence="4" key="1">
    <citation type="submission" date="2019-11" db="EMBL/GenBank/DDBJ databases">
        <title>The complete genome sequence of Saccharopolyspora sp. E2A.</title>
        <authorList>
            <person name="Zhang G."/>
        </authorList>
    </citation>
    <scope>NUCLEOTIDE SEQUENCE [LARGE SCALE GENOMIC DNA]</scope>
    <source>
        <strain evidence="4">E2A</strain>
    </source>
</reference>
<evidence type="ECO:0000313" key="4">
    <source>
        <dbReference type="Proteomes" id="UP000371041"/>
    </source>
</evidence>
<evidence type="ECO:0000313" key="3">
    <source>
        <dbReference type="EMBL" id="QGK70249.1"/>
    </source>
</evidence>
<dbReference type="Pfam" id="PF05569">
    <property type="entry name" value="Peptidase_M56"/>
    <property type="match status" value="1"/>
</dbReference>
<feature type="domain" description="Peptidase M56" evidence="2">
    <location>
        <begin position="79"/>
        <end position="210"/>
    </location>
</feature>
<evidence type="ECO:0000256" key="1">
    <source>
        <dbReference type="SAM" id="Phobius"/>
    </source>
</evidence>
<keyword evidence="1" id="KW-0472">Membrane</keyword>
<evidence type="ECO:0000259" key="2">
    <source>
        <dbReference type="Pfam" id="PF05569"/>
    </source>
</evidence>
<dbReference type="Proteomes" id="UP000371041">
    <property type="component" value="Chromosome"/>
</dbReference>
<dbReference type="PANTHER" id="PTHR34978:SF3">
    <property type="entry name" value="SLR0241 PROTEIN"/>
    <property type="match status" value="1"/>
</dbReference>
<feature type="transmembrane region" description="Helical" evidence="1">
    <location>
        <begin position="255"/>
        <end position="283"/>
    </location>
</feature>
<keyword evidence="3" id="KW-0378">Hydrolase</keyword>
<keyword evidence="3" id="KW-0645">Protease</keyword>
<dbReference type="InterPro" id="IPR052173">
    <property type="entry name" value="Beta-lactam_resp_regulator"/>
</dbReference>
<protein>
    <submittedName>
        <fullName evidence="3">M48 family metalloprotease</fullName>
    </submittedName>
</protein>
<organism evidence="3 4">
    <name type="scientific">Allosaccharopolyspora coralli</name>
    <dbReference type="NCBI Taxonomy" id="2665642"/>
    <lineage>
        <taxon>Bacteria</taxon>
        <taxon>Bacillati</taxon>
        <taxon>Actinomycetota</taxon>
        <taxon>Actinomycetes</taxon>
        <taxon>Pseudonocardiales</taxon>
        <taxon>Pseudonocardiaceae</taxon>
        <taxon>Allosaccharopolyspora</taxon>
    </lineage>
</organism>
<dbReference type="PANTHER" id="PTHR34978">
    <property type="entry name" value="POSSIBLE SENSOR-TRANSDUCER PROTEIN BLAR"/>
    <property type="match status" value="1"/>
</dbReference>
<keyword evidence="1" id="KW-1133">Transmembrane helix</keyword>
<dbReference type="GO" id="GO:0006508">
    <property type="term" value="P:proteolysis"/>
    <property type="evidence" value="ECO:0007669"/>
    <property type="project" value="UniProtKB-KW"/>
</dbReference>
<feature type="transmembrane region" description="Helical" evidence="1">
    <location>
        <begin position="7"/>
        <end position="33"/>
    </location>
</feature>
<dbReference type="InterPro" id="IPR008756">
    <property type="entry name" value="Peptidase_M56"/>
</dbReference>
<dbReference type="GO" id="GO:0008237">
    <property type="term" value="F:metallopeptidase activity"/>
    <property type="evidence" value="ECO:0007669"/>
    <property type="project" value="UniProtKB-KW"/>
</dbReference>
<sequence>MRADRPLWILVAVAAATYPALGLAWCVAALFVFHFGQRALGVEEHLGQIAGALLVLMGLLAVGNAVRTVVRGVRQTRRFHTWVVSRRVPIPSSVAVVVNEFGSRAPVTVVDVEQQVAVTVGLLRPSVVISTGLAEILSPAELRAVVAHEQAHAKRRDPLRVLLGQMLAAHLWFLPAAEDMRTRARRSYELAADRDATNRYGQRALAGALLRVLPAAITPGSVAPFADSDLLDARVAQLESGEPPRPHPVSPLRSALTATGACAFLTAVTGAWMFMLIACPCLMT</sequence>
<proteinExistence type="predicted"/>
<dbReference type="CDD" id="cd07326">
    <property type="entry name" value="M56_BlaR1_MecR1_like"/>
    <property type="match status" value="1"/>
</dbReference>